<evidence type="ECO:0000313" key="4">
    <source>
        <dbReference type="Proteomes" id="UP000029264"/>
    </source>
</evidence>
<keyword evidence="1" id="KW-1133">Transmembrane helix</keyword>
<feature type="domain" description="Phosphatidic acid phosphatase type 2/haloperoxidase" evidence="2">
    <location>
        <begin position="84"/>
        <end position="214"/>
    </location>
</feature>
<dbReference type="Pfam" id="PF01569">
    <property type="entry name" value="PAP2"/>
    <property type="match status" value="1"/>
</dbReference>
<dbReference type="Gene3D" id="1.20.144.10">
    <property type="entry name" value="Phosphatidic acid phosphatase type 2/haloperoxidase"/>
    <property type="match status" value="1"/>
</dbReference>
<dbReference type="Proteomes" id="UP000029264">
    <property type="component" value="Unassembled WGS sequence"/>
</dbReference>
<feature type="transmembrane region" description="Helical" evidence="1">
    <location>
        <begin position="168"/>
        <end position="185"/>
    </location>
</feature>
<dbReference type="InterPro" id="IPR036938">
    <property type="entry name" value="PAP2/HPO_sf"/>
</dbReference>
<feature type="transmembrane region" description="Helical" evidence="1">
    <location>
        <begin position="55"/>
        <end position="75"/>
    </location>
</feature>
<keyword evidence="1" id="KW-0472">Membrane</keyword>
<dbReference type="CDD" id="cd03396">
    <property type="entry name" value="PAP2_like_6"/>
    <property type="match status" value="1"/>
</dbReference>
<dbReference type="SUPFAM" id="SSF48317">
    <property type="entry name" value="Acid phosphatase/Vanadium-dependent haloperoxidase"/>
    <property type="match status" value="1"/>
</dbReference>
<name>A0A094K1J9_9GAMM</name>
<reference evidence="3 4" key="1">
    <citation type="submission" date="2014-06" db="EMBL/GenBank/DDBJ databases">
        <title>Shewanella sp. YQH10.</title>
        <authorList>
            <person name="Liu Y."/>
            <person name="Zeng R."/>
        </authorList>
    </citation>
    <scope>NUCLEOTIDE SEQUENCE [LARGE SCALE GENOMIC DNA]</scope>
    <source>
        <strain evidence="3 4">YQH10</strain>
    </source>
</reference>
<comment type="caution">
    <text evidence="3">The sequence shown here is derived from an EMBL/GenBank/DDBJ whole genome shotgun (WGS) entry which is preliminary data.</text>
</comment>
<dbReference type="InterPro" id="IPR000326">
    <property type="entry name" value="PAP2/HPO"/>
</dbReference>
<dbReference type="eggNOG" id="COG3907">
    <property type="taxonomic scope" value="Bacteria"/>
</dbReference>
<keyword evidence="4" id="KW-1185">Reference proteome</keyword>
<proteinExistence type="predicted"/>
<feature type="transmembrane region" description="Helical" evidence="1">
    <location>
        <begin position="84"/>
        <end position="101"/>
    </location>
</feature>
<evidence type="ECO:0000313" key="3">
    <source>
        <dbReference type="EMBL" id="KFZ38526.1"/>
    </source>
</evidence>
<evidence type="ECO:0000259" key="2">
    <source>
        <dbReference type="Pfam" id="PF01569"/>
    </source>
</evidence>
<dbReference type="STRING" id="1515746.HR45_03605"/>
<evidence type="ECO:0000256" key="1">
    <source>
        <dbReference type="SAM" id="Phobius"/>
    </source>
</evidence>
<sequence>MLVPFIFGVLGLFLINSFGLDLKLASWIFALEGGEGWQLRHNPFFEHVLHNGGRHLVTVASVILIISAIASNFVGKLKPYRKSLLMLIISVASTILLVRYGKEVTNVSCPWDVALFGGTKPFMEFPASLNSGLKLGQCYPGGHSSGAFAWVALYYFGLVHKPEWRFKLLLPAVIIGIVFATTQELRGAHFLSHDLTSLWMAWLLATMTYSVMYRPWQASEATESVTIDADVPSLKLTL</sequence>
<organism evidence="3 4">
    <name type="scientific">Shewanella mangrovi</name>
    <dbReference type="NCBI Taxonomy" id="1515746"/>
    <lineage>
        <taxon>Bacteria</taxon>
        <taxon>Pseudomonadati</taxon>
        <taxon>Pseudomonadota</taxon>
        <taxon>Gammaproteobacteria</taxon>
        <taxon>Alteromonadales</taxon>
        <taxon>Shewanellaceae</taxon>
        <taxon>Shewanella</taxon>
    </lineage>
</organism>
<accession>A0A094K1J9</accession>
<feature type="transmembrane region" description="Helical" evidence="1">
    <location>
        <begin position="139"/>
        <end position="156"/>
    </location>
</feature>
<gene>
    <name evidence="3" type="ORF">HR45_03605</name>
</gene>
<dbReference type="EMBL" id="JPEO01000002">
    <property type="protein sequence ID" value="KFZ38526.1"/>
    <property type="molecule type" value="Genomic_DNA"/>
</dbReference>
<dbReference type="AlphaFoldDB" id="A0A094K1J9"/>
<feature type="transmembrane region" description="Helical" evidence="1">
    <location>
        <begin position="197"/>
        <end position="213"/>
    </location>
</feature>
<protein>
    <recommendedName>
        <fullName evidence="2">Phosphatidic acid phosphatase type 2/haloperoxidase domain-containing protein</fullName>
    </recommendedName>
</protein>
<keyword evidence="1" id="KW-0812">Transmembrane</keyword>